<feature type="compositionally biased region" description="Low complexity" evidence="6">
    <location>
        <begin position="68"/>
        <end position="83"/>
    </location>
</feature>
<keyword evidence="5" id="KW-0539">Nucleus</keyword>
<dbReference type="AlphaFoldDB" id="A0A6P3W8I3"/>
<feature type="region of interest" description="Disordered" evidence="6">
    <location>
        <begin position="240"/>
        <end position="262"/>
    </location>
</feature>
<comment type="subcellular location">
    <subcellularLocation>
        <location evidence="1">Nucleus</location>
    </subcellularLocation>
</comment>
<dbReference type="OrthoDB" id="8959733at2759"/>
<sequence length="289" mass="31809">MYPHLLSTDDIGIMLAESISHHIESNFDNIENNKPTTVTSNSTGTNINKTRHALFKKGSRRVRSTASNCQNGNQRSQQQNQKQGLLRITNPMRLADINNNALTARPKSPAQSNAEAATNKSQAAVLSTHLLKAGSKKELLKSKTGRPERSSQPCNQTIHSPSKCEQTPPNISNRGQKSKCAAGKTSVKKSDSSCDQRLQTSWKEVQRPLSPADSVMLVHLSPSEFVPEDDFKDGEKVYAGAKFSEPPSPSVLPKPPRHWVGENTHQYATDGREQMTSHLKSLLKVPDKP</sequence>
<name>A0A6P3W8I3_CLUHA</name>
<dbReference type="GO" id="GO:0005634">
    <property type="term" value="C:nucleus"/>
    <property type="evidence" value="ECO:0007669"/>
    <property type="project" value="UniProtKB-SubCell"/>
</dbReference>
<evidence type="ECO:0000256" key="6">
    <source>
        <dbReference type="SAM" id="MobiDB-lite"/>
    </source>
</evidence>
<keyword evidence="3" id="KW-0010">Activator</keyword>
<dbReference type="GeneID" id="105907652"/>
<feature type="region of interest" description="Disordered" evidence="6">
    <location>
        <begin position="134"/>
        <end position="196"/>
    </location>
</feature>
<evidence type="ECO:0000313" key="7">
    <source>
        <dbReference type="Proteomes" id="UP000515152"/>
    </source>
</evidence>
<keyword evidence="8" id="KW-0675">Receptor</keyword>
<dbReference type="KEGG" id="char:105907652"/>
<dbReference type="Pfam" id="PF15365">
    <property type="entry name" value="PNRC"/>
    <property type="match status" value="1"/>
</dbReference>
<reference evidence="8" key="1">
    <citation type="submission" date="2025-08" db="UniProtKB">
        <authorList>
            <consortium name="RefSeq"/>
        </authorList>
    </citation>
    <scope>IDENTIFICATION</scope>
</reference>
<proteinExistence type="predicted"/>
<evidence type="ECO:0000256" key="1">
    <source>
        <dbReference type="ARBA" id="ARBA00004123"/>
    </source>
</evidence>
<keyword evidence="2" id="KW-0805">Transcription regulation</keyword>
<dbReference type="GO" id="GO:0016071">
    <property type="term" value="P:mRNA metabolic process"/>
    <property type="evidence" value="ECO:0007669"/>
    <property type="project" value="UniProtKB-ARBA"/>
</dbReference>
<dbReference type="InterPro" id="IPR028322">
    <property type="entry name" value="PNRC-like_rgn"/>
</dbReference>
<organism evidence="7 8">
    <name type="scientific">Clupea harengus</name>
    <name type="common">Atlantic herring</name>
    <dbReference type="NCBI Taxonomy" id="7950"/>
    <lineage>
        <taxon>Eukaryota</taxon>
        <taxon>Metazoa</taxon>
        <taxon>Chordata</taxon>
        <taxon>Craniata</taxon>
        <taxon>Vertebrata</taxon>
        <taxon>Euteleostomi</taxon>
        <taxon>Actinopterygii</taxon>
        <taxon>Neopterygii</taxon>
        <taxon>Teleostei</taxon>
        <taxon>Clupei</taxon>
        <taxon>Clupeiformes</taxon>
        <taxon>Clupeoidei</taxon>
        <taxon>Clupeidae</taxon>
        <taxon>Clupea</taxon>
    </lineage>
</organism>
<feature type="region of interest" description="Disordered" evidence="6">
    <location>
        <begin position="56"/>
        <end position="83"/>
    </location>
</feature>
<dbReference type="Proteomes" id="UP000515152">
    <property type="component" value="Chromosome 15"/>
</dbReference>
<dbReference type="InterPro" id="IPR026780">
    <property type="entry name" value="PNRC1/2"/>
</dbReference>
<evidence type="ECO:0000256" key="3">
    <source>
        <dbReference type="ARBA" id="ARBA00023159"/>
    </source>
</evidence>
<evidence type="ECO:0000256" key="2">
    <source>
        <dbReference type="ARBA" id="ARBA00023015"/>
    </source>
</evidence>
<dbReference type="RefSeq" id="XP_012691469.1">
    <property type="nucleotide sequence ID" value="XM_012836015.3"/>
</dbReference>
<dbReference type="PANTHER" id="PTHR15405">
    <property type="entry name" value="PROLINE-RICH NUCLEAR RECEPTOR COACTIVATOR"/>
    <property type="match status" value="1"/>
</dbReference>
<protein>
    <submittedName>
        <fullName evidence="8">Proline-rich nuclear receptor coactivator 1</fullName>
    </submittedName>
</protein>
<feature type="compositionally biased region" description="Polar residues" evidence="6">
    <location>
        <begin position="150"/>
        <end position="175"/>
    </location>
</feature>
<gene>
    <name evidence="8" type="primary">pnrc1</name>
</gene>
<evidence type="ECO:0000256" key="4">
    <source>
        <dbReference type="ARBA" id="ARBA00023163"/>
    </source>
</evidence>
<accession>A0A6P3W8I3</accession>
<evidence type="ECO:0000256" key="5">
    <source>
        <dbReference type="ARBA" id="ARBA00023242"/>
    </source>
</evidence>
<keyword evidence="4" id="KW-0804">Transcription</keyword>
<feature type="compositionally biased region" description="Basic and acidic residues" evidence="6">
    <location>
        <begin position="135"/>
        <end position="149"/>
    </location>
</feature>
<keyword evidence="7" id="KW-1185">Reference proteome</keyword>
<dbReference type="CTD" id="10957"/>
<evidence type="ECO:0000313" key="8">
    <source>
        <dbReference type="RefSeq" id="XP_012691469.1"/>
    </source>
</evidence>